<dbReference type="EMBL" id="CP002207">
    <property type="protein sequence ID" value="ADP32364.1"/>
    <property type="molecule type" value="Genomic_DNA"/>
</dbReference>
<dbReference type="Proteomes" id="UP000006867">
    <property type="component" value="Chromosome"/>
</dbReference>
<protein>
    <recommendedName>
        <fullName evidence="3">YneQ</fullName>
    </recommendedName>
</protein>
<reference evidence="1 2" key="1">
    <citation type="journal article" date="2011" name="Front. Microbiol.">
        <title>Genomic signatures of strain selection and enhancement in Bacillus atrophaeus var. globigii, a historical biowarfare simulant.</title>
        <authorList>
            <person name="Gibbons H.S."/>
            <person name="Broomall S.M."/>
            <person name="McNew L.A."/>
            <person name="Daligault H."/>
            <person name="Chapman C."/>
            <person name="Bruce D."/>
            <person name="Karavis M."/>
            <person name="Krepps M."/>
            <person name="McGregor P.A."/>
            <person name="Hong C."/>
            <person name="Park K.H."/>
            <person name="Akmal A."/>
            <person name="Feldman A."/>
            <person name="Lin J.S."/>
            <person name="Chang W.E."/>
            <person name="Higgs B.W."/>
            <person name="Demirev P."/>
            <person name="Lindquist J."/>
            <person name="Liem A."/>
            <person name="Fochler E."/>
            <person name="Read T.D."/>
            <person name="Tapia R."/>
            <person name="Johnson S."/>
            <person name="Bishop-Lilly K.A."/>
            <person name="Detter C."/>
            <person name="Han C."/>
            <person name="Sozhamannan S."/>
            <person name="Rosenzweig C.N."/>
            <person name="Skowronski E.W."/>
        </authorList>
    </citation>
    <scope>NUCLEOTIDE SEQUENCE [LARGE SCALE GENOMIC DNA]</scope>
    <source>
        <strain evidence="1 2">1942</strain>
    </source>
</reference>
<sequence length="99" mass="11823">MAFGIHRGELNRWKEAVKSGEIAFLTHYWLDDRFPEAKTVTKVGCSDLEKLSSWGEKYGLKKEWIHKRDEFPHYDLLGETQKMILERERLTDHLSRFKL</sequence>
<name>A0ABM5LWU8_BACA1</name>
<keyword evidence="2" id="KW-1185">Reference proteome</keyword>
<gene>
    <name evidence="1" type="ordered locus">BATR1942_07060</name>
</gene>
<evidence type="ECO:0000313" key="2">
    <source>
        <dbReference type="Proteomes" id="UP000006867"/>
    </source>
</evidence>
<proteinExistence type="predicted"/>
<dbReference type="GeneID" id="92917129"/>
<accession>A0ABM5LWU8</accession>
<dbReference type="RefSeq" id="WP_003328747.1">
    <property type="nucleotide sequence ID" value="NC_014639.1"/>
</dbReference>
<evidence type="ECO:0000313" key="1">
    <source>
        <dbReference type="EMBL" id="ADP32364.1"/>
    </source>
</evidence>
<evidence type="ECO:0008006" key="3">
    <source>
        <dbReference type="Google" id="ProtNLM"/>
    </source>
</evidence>
<organism evidence="1 2">
    <name type="scientific">Bacillus atrophaeus (strain 1942)</name>
    <dbReference type="NCBI Taxonomy" id="720555"/>
    <lineage>
        <taxon>Bacteria</taxon>
        <taxon>Bacillati</taxon>
        <taxon>Bacillota</taxon>
        <taxon>Bacilli</taxon>
        <taxon>Bacillales</taxon>
        <taxon>Bacillaceae</taxon>
        <taxon>Bacillus</taxon>
    </lineage>
</organism>